<sequence length="90" mass="9960">MGGALVLILVIQLLLLAYSMFIAGGKGAFYKVQSGFILTVSLLLTIAIIFTYPSSYVFYLIQLVVFAITALILYKYYGVKNTEQGFSSWT</sequence>
<dbReference type="RefSeq" id="WP_305471114.1">
    <property type="nucleotide sequence ID" value="NZ_JAUYVT010000002.1"/>
</dbReference>
<reference evidence="2" key="1">
    <citation type="submission" date="2023-07" db="EMBL/GenBank/DDBJ databases">
        <title>Genome content predicts the carbon catabolic preferences of heterotrophic bacteria.</title>
        <authorList>
            <person name="Gralka M."/>
        </authorList>
    </citation>
    <scope>NUCLEOTIDE SEQUENCE</scope>
    <source>
        <strain evidence="2">4G09</strain>
    </source>
</reference>
<feature type="transmembrane region" description="Helical" evidence="1">
    <location>
        <begin position="6"/>
        <end position="23"/>
    </location>
</feature>
<feature type="transmembrane region" description="Helical" evidence="1">
    <location>
        <begin position="58"/>
        <end position="77"/>
    </location>
</feature>
<gene>
    <name evidence="2" type="ORF">Q8W34_03070</name>
</gene>
<protein>
    <submittedName>
        <fullName evidence="2">Uncharacterized protein</fullName>
    </submittedName>
</protein>
<keyword evidence="3" id="KW-1185">Reference proteome</keyword>
<evidence type="ECO:0000313" key="2">
    <source>
        <dbReference type="EMBL" id="MDP2563593.1"/>
    </source>
</evidence>
<accession>A0ABT9F9Y1</accession>
<dbReference type="Proteomes" id="UP001177212">
    <property type="component" value="Unassembled WGS sequence"/>
</dbReference>
<keyword evidence="1" id="KW-1133">Transmembrane helix</keyword>
<proteinExistence type="predicted"/>
<comment type="caution">
    <text evidence="2">The sequence shown here is derived from an EMBL/GenBank/DDBJ whole genome shotgun (WGS) entry which is preliminary data.</text>
</comment>
<dbReference type="EMBL" id="JAUYVT010000002">
    <property type="protein sequence ID" value="MDP2563593.1"/>
    <property type="molecule type" value="Genomic_DNA"/>
</dbReference>
<evidence type="ECO:0000313" key="3">
    <source>
        <dbReference type="Proteomes" id="UP001177212"/>
    </source>
</evidence>
<keyword evidence="1" id="KW-0472">Membrane</keyword>
<evidence type="ECO:0000256" key="1">
    <source>
        <dbReference type="SAM" id="Phobius"/>
    </source>
</evidence>
<feature type="transmembrane region" description="Helical" evidence="1">
    <location>
        <begin position="35"/>
        <end position="52"/>
    </location>
</feature>
<keyword evidence="1" id="KW-0812">Transmembrane</keyword>
<organism evidence="2 3">
    <name type="scientific">Pseudoalteromonas marina</name>
    <dbReference type="NCBI Taxonomy" id="267375"/>
    <lineage>
        <taxon>Bacteria</taxon>
        <taxon>Pseudomonadati</taxon>
        <taxon>Pseudomonadota</taxon>
        <taxon>Gammaproteobacteria</taxon>
        <taxon>Alteromonadales</taxon>
        <taxon>Pseudoalteromonadaceae</taxon>
        <taxon>Pseudoalteromonas</taxon>
    </lineage>
</organism>
<name>A0ABT9F9Y1_9GAMM</name>